<dbReference type="NCBIfam" id="NF003465">
    <property type="entry name" value="PRK05089.1"/>
    <property type="match status" value="1"/>
</dbReference>
<comment type="subcellular location">
    <subcellularLocation>
        <location evidence="2">Cell inner membrane</location>
        <topology evidence="2">Single-pass type II membrane protein</topology>
        <orientation evidence="2">Periplasmic side</orientation>
    </subcellularLocation>
</comment>
<reference evidence="11 12" key="1">
    <citation type="journal article" date="2019" name="ISME J.">
        <title>Candidatus Macondimonas diazotrophica, a novel gammaproteobacterial genus dominating crude-oil-contaminated coastal sediments.</title>
        <authorList>
            <person name="Karthikeyan S."/>
            <person name="Konstantinidis K."/>
        </authorList>
    </citation>
    <scope>NUCLEOTIDE SEQUENCE [LARGE SCALE GENOMIC DNA]</scope>
    <source>
        <strain evidence="11 12">KTK01</strain>
    </source>
</reference>
<evidence type="ECO:0000256" key="8">
    <source>
        <dbReference type="ARBA" id="ARBA00023008"/>
    </source>
</evidence>
<keyword evidence="12" id="KW-1185">Reference proteome</keyword>
<comment type="caution">
    <text evidence="11">The sequence shown here is derived from an EMBL/GenBank/DDBJ whole genome shotgun (WGS) entry which is preliminary data.</text>
</comment>
<dbReference type="Gene3D" id="2.60.370.10">
    <property type="entry name" value="Ctag/Cox11"/>
    <property type="match status" value="1"/>
</dbReference>
<name>A0A4Z0FD60_9GAMM</name>
<dbReference type="GO" id="GO:0005886">
    <property type="term" value="C:plasma membrane"/>
    <property type="evidence" value="ECO:0007669"/>
    <property type="project" value="UniProtKB-SubCell"/>
</dbReference>
<evidence type="ECO:0000256" key="2">
    <source>
        <dbReference type="ARBA" id="ARBA00004382"/>
    </source>
</evidence>
<dbReference type="SUPFAM" id="SSF110111">
    <property type="entry name" value="Ctag/Cox11"/>
    <property type="match status" value="1"/>
</dbReference>
<feature type="transmembrane region" description="Helical" evidence="10">
    <location>
        <begin position="20"/>
        <end position="41"/>
    </location>
</feature>
<evidence type="ECO:0000256" key="6">
    <source>
        <dbReference type="ARBA" id="ARBA00022968"/>
    </source>
</evidence>
<evidence type="ECO:0000256" key="5">
    <source>
        <dbReference type="ARBA" id="ARBA00022692"/>
    </source>
</evidence>
<dbReference type="Proteomes" id="UP000297890">
    <property type="component" value="Unassembled WGS sequence"/>
</dbReference>
<comment type="function">
    <text evidence="1">Exerts its effect at some terminal stage of cytochrome c oxidase synthesis, probably by being involved in the insertion of the copper B into subunit I.</text>
</comment>
<dbReference type="InterPro" id="IPR007533">
    <property type="entry name" value="Cyt_c_oxidase_assmbl_CtaG"/>
</dbReference>
<keyword evidence="5 10" id="KW-0812">Transmembrane</keyword>
<dbReference type="PANTHER" id="PTHR21320">
    <property type="entry name" value="CYTOCHROME C OXIDASE ASSEMBLY PROTEIN COX11-RELATED"/>
    <property type="match status" value="1"/>
</dbReference>
<comment type="similarity">
    <text evidence="3">Belongs to the COX11/CtaG family.</text>
</comment>
<evidence type="ECO:0000256" key="3">
    <source>
        <dbReference type="ARBA" id="ARBA00009620"/>
    </source>
</evidence>
<dbReference type="EMBL" id="SRIO01000002">
    <property type="protein sequence ID" value="TFZ83727.1"/>
    <property type="molecule type" value="Genomic_DNA"/>
</dbReference>
<keyword evidence="9 10" id="KW-0472">Membrane</keyword>
<dbReference type="RefSeq" id="WP_135280654.1">
    <property type="nucleotide sequence ID" value="NZ_SRIO01000002.1"/>
</dbReference>
<protein>
    <recommendedName>
        <fullName evidence="4">Cytochrome c oxidase assembly protein CtaG</fullName>
    </recommendedName>
</protein>
<dbReference type="PIRSF" id="PIRSF005413">
    <property type="entry name" value="COX11"/>
    <property type="match status" value="1"/>
</dbReference>
<dbReference type="Pfam" id="PF04442">
    <property type="entry name" value="CtaG_Cox11"/>
    <property type="match status" value="1"/>
</dbReference>
<keyword evidence="8" id="KW-0186">Copper</keyword>
<evidence type="ECO:0000313" key="12">
    <source>
        <dbReference type="Proteomes" id="UP000297890"/>
    </source>
</evidence>
<dbReference type="OrthoDB" id="9804841at2"/>
<evidence type="ECO:0000256" key="10">
    <source>
        <dbReference type="SAM" id="Phobius"/>
    </source>
</evidence>
<keyword evidence="7 10" id="KW-1133">Transmembrane helix</keyword>
<dbReference type="PANTHER" id="PTHR21320:SF3">
    <property type="entry name" value="CYTOCHROME C OXIDASE ASSEMBLY PROTEIN COX11, MITOCHONDRIAL-RELATED"/>
    <property type="match status" value="1"/>
</dbReference>
<evidence type="ECO:0000256" key="4">
    <source>
        <dbReference type="ARBA" id="ARBA00015384"/>
    </source>
</evidence>
<proteinExistence type="inferred from homology"/>
<evidence type="ECO:0000256" key="7">
    <source>
        <dbReference type="ARBA" id="ARBA00022989"/>
    </source>
</evidence>
<keyword evidence="6" id="KW-0735">Signal-anchor</keyword>
<dbReference type="GO" id="GO:0005507">
    <property type="term" value="F:copper ion binding"/>
    <property type="evidence" value="ECO:0007669"/>
    <property type="project" value="InterPro"/>
</dbReference>
<accession>A0A4Z0FD60</accession>
<evidence type="ECO:0000313" key="11">
    <source>
        <dbReference type="EMBL" id="TFZ83727.1"/>
    </source>
</evidence>
<sequence length="191" mass="21147">MDENQHLRSRASHRSVLTQAALVCVVMFGFGFAIVPLYRVFCDLTGINGRMAVVASEEVEAPDLSRTVTIQFVANRNQDLPWAFKPDTDSLKVHPGAIETVTYYAQNLRESPMIGRAVPSVAPGEAAKYLRKIECFCFTEQKFEGGETRHMPVRFYVDPKLPADIDTLTLSYTFFDAAPQADLVAGRPAGS</sequence>
<gene>
    <name evidence="11" type="ORF">E4680_01700</name>
</gene>
<organism evidence="11 12">
    <name type="scientific">Candidatus Macondimonas diazotrophica</name>
    <dbReference type="NCBI Taxonomy" id="2305248"/>
    <lineage>
        <taxon>Bacteria</taxon>
        <taxon>Pseudomonadati</taxon>
        <taxon>Pseudomonadota</taxon>
        <taxon>Gammaproteobacteria</taxon>
        <taxon>Chromatiales</taxon>
        <taxon>Ectothiorhodospiraceae</taxon>
        <taxon>Candidatus Macondimonas</taxon>
    </lineage>
</organism>
<evidence type="ECO:0000256" key="9">
    <source>
        <dbReference type="ARBA" id="ARBA00023136"/>
    </source>
</evidence>
<evidence type="ECO:0000256" key="1">
    <source>
        <dbReference type="ARBA" id="ARBA00004007"/>
    </source>
</evidence>
<dbReference type="InterPro" id="IPR023471">
    <property type="entry name" value="CtaG/Cox11_dom_sf"/>
</dbReference>
<dbReference type="AlphaFoldDB" id="A0A4Z0FD60"/>